<sequence length="514" mass="58645">MMAYTNSYIGLLKIKTGDKKNFLKFFAIACCLFSFSLVLKGISKNYSYWVDEIFSVSWGSVEMQEMFRTMILNDVHPPLYQFLLNIWIHVFNNEEWVTRSLSTIFAFFSIFFIWQKGKKIFDETVIYIVIIFFVTHIFFAIYAQEARSYAMLLCFSSVLTISFICTPVLNLHNKVSDVLLLCFLALCLSLTHYFGLIYSGLILVASIYLSRKDVKKSIPYFIAGCILLIWPIIHIGIGTLTNRAGGNFWIISNGPQTTVSIFVEAMLPVINRVLQKMANTLLVEDIVAVVFVGVCFFYLQLLFRNKVKFNTLKNSDRKIFNALALVGMAFIFSLMLIDSVSPISTPRNFIVLLPLFSILIALLVREFIKSPVIIFAFCSVFAAANGYLYYQLCIAGVDSAQNNIAASKTFLKLKKECQNCATYFVIEPNTTEQDTMFRFHEATFYLFKFGLSYADSPKPLRCDNLNNIKPPFIILMQYCGKDIEKNVIDEFKSKLGNNVLGFTHSVKVLYSLGH</sequence>
<dbReference type="EC" id="2.4.-.-" evidence="10"/>
<keyword evidence="4 10" id="KW-0808">Transferase</keyword>
<keyword evidence="7 8" id="KW-0472">Membrane</keyword>
<feature type="domain" description="Glycosyltransferase RgtA/B/C/D-like" evidence="9">
    <location>
        <begin position="76"/>
        <end position="229"/>
    </location>
</feature>
<feature type="transmembrane region" description="Helical" evidence="8">
    <location>
        <begin position="178"/>
        <end position="208"/>
    </location>
</feature>
<feature type="transmembrane region" description="Helical" evidence="8">
    <location>
        <begin position="248"/>
        <end position="269"/>
    </location>
</feature>
<dbReference type="InterPro" id="IPR050297">
    <property type="entry name" value="LipidA_mod_glycosyltrf_83"/>
</dbReference>
<feature type="transmembrane region" description="Helical" evidence="8">
    <location>
        <begin position="96"/>
        <end position="113"/>
    </location>
</feature>
<protein>
    <submittedName>
        <fullName evidence="10">Glycosyltransferase family 39 protein</fullName>
        <ecNumber evidence="10">2.4.-.-</ecNumber>
    </submittedName>
</protein>
<proteinExistence type="predicted"/>
<organism evidence="10 11">
    <name type="scientific">Methylomonas paludis</name>
    <dbReference type="NCBI Taxonomy" id="1173101"/>
    <lineage>
        <taxon>Bacteria</taxon>
        <taxon>Pseudomonadati</taxon>
        <taxon>Pseudomonadota</taxon>
        <taxon>Gammaproteobacteria</taxon>
        <taxon>Methylococcales</taxon>
        <taxon>Methylococcaceae</taxon>
        <taxon>Methylomonas</taxon>
    </lineage>
</organism>
<feature type="transmembrane region" description="Helical" evidence="8">
    <location>
        <begin position="349"/>
        <end position="365"/>
    </location>
</feature>
<dbReference type="EMBL" id="CP073754">
    <property type="protein sequence ID" value="QWF70714.1"/>
    <property type="molecule type" value="Genomic_DNA"/>
</dbReference>
<evidence type="ECO:0000256" key="4">
    <source>
        <dbReference type="ARBA" id="ARBA00022679"/>
    </source>
</evidence>
<evidence type="ECO:0000256" key="1">
    <source>
        <dbReference type="ARBA" id="ARBA00004651"/>
    </source>
</evidence>
<evidence type="ECO:0000256" key="5">
    <source>
        <dbReference type="ARBA" id="ARBA00022692"/>
    </source>
</evidence>
<keyword evidence="3 10" id="KW-0328">Glycosyltransferase</keyword>
<dbReference type="GO" id="GO:0009103">
    <property type="term" value="P:lipopolysaccharide biosynthetic process"/>
    <property type="evidence" value="ECO:0007669"/>
    <property type="project" value="UniProtKB-ARBA"/>
</dbReference>
<dbReference type="Proteomes" id="UP000676649">
    <property type="component" value="Chromosome"/>
</dbReference>
<dbReference type="AlphaFoldDB" id="A0A975R9Y1"/>
<evidence type="ECO:0000256" key="2">
    <source>
        <dbReference type="ARBA" id="ARBA00022475"/>
    </source>
</evidence>
<dbReference type="Pfam" id="PF13231">
    <property type="entry name" value="PMT_2"/>
    <property type="match status" value="1"/>
</dbReference>
<dbReference type="GO" id="GO:0005886">
    <property type="term" value="C:plasma membrane"/>
    <property type="evidence" value="ECO:0007669"/>
    <property type="project" value="UniProtKB-SubCell"/>
</dbReference>
<keyword evidence="6 8" id="KW-1133">Transmembrane helix</keyword>
<evidence type="ECO:0000259" key="9">
    <source>
        <dbReference type="Pfam" id="PF13231"/>
    </source>
</evidence>
<evidence type="ECO:0000256" key="8">
    <source>
        <dbReference type="SAM" id="Phobius"/>
    </source>
</evidence>
<feature type="transmembrane region" description="Helical" evidence="8">
    <location>
        <begin position="281"/>
        <end position="299"/>
    </location>
</feature>
<evidence type="ECO:0000313" key="11">
    <source>
        <dbReference type="Proteomes" id="UP000676649"/>
    </source>
</evidence>
<feature type="transmembrane region" description="Helical" evidence="8">
    <location>
        <begin position="372"/>
        <end position="390"/>
    </location>
</feature>
<dbReference type="InterPro" id="IPR038731">
    <property type="entry name" value="RgtA/B/C-like"/>
</dbReference>
<feature type="transmembrane region" description="Helical" evidence="8">
    <location>
        <begin position="220"/>
        <end position="241"/>
    </location>
</feature>
<feature type="transmembrane region" description="Helical" evidence="8">
    <location>
        <begin position="319"/>
        <end position="337"/>
    </location>
</feature>
<comment type="subcellular location">
    <subcellularLocation>
        <location evidence="1">Cell membrane</location>
        <topology evidence="1">Multi-pass membrane protein</topology>
    </subcellularLocation>
</comment>
<keyword evidence="11" id="KW-1185">Reference proteome</keyword>
<dbReference type="GO" id="GO:0016763">
    <property type="term" value="F:pentosyltransferase activity"/>
    <property type="evidence" value="ECO:0007669"/>
    <property type="project" value="TreeGrafter"/>
</dbReference>
<keyword evidence="2" id="KW-1003">Cell membrane</keyword>
<dbReference type="PANTHER" id="PTHR33908:SF11">
    <property type="entry name" value="MEMBRANE PROTEIN"/>
    <property type="match status" value="1"/>
</dbReference>
<feature type="transmembrane region" description="Helical" evidence="8">
    <location>
        <begin position="125"/>
        <end position="143"/>
    </location>
</feature>
<evidence type="ECO:0000313" key="10">
    <source>
        <dbReference type="EMBL" id="QWF70714.1"/>
    </source>
</evidence>
<feature type="transmembrane region" description="Helical" evidence="8">
    <location>
        <begin position="21"/>
        <end position="39"/>
    </location>
</feature>
<feature type="transmembrane region" description="Helical" evidence="8">
    <location>
        <begin position="149"/>
        <end position="171"/>
    </location>
</feature>
<evidence type="ECO:0000256" key="7">
    <source>
        <dbReference type="ARBA" id="ARBA00023136"/>
    </source>
</evidence>
<dbReference type="PANTHER" id="PTHR33908">
    <property type="entry name" value="MANNOSYLTRANSFERASE YKCB-RELATED"/>
    <property type="match status" value="1"/>
</dbReference>
<evidence type="ECO:0000256" key="3">
    <source>
        <dbReference type="ARBA" id="ARBA00022676"/>
    </source>
</evidence>
<dbReference type="KEGG" id="mpad:KEF85_15545"/>
<name>A0A975R9Y1_9GAMM</name>
<gene>
    <name evidence="10" type="ORF">KEF85_15545</name>
</gene>
<dbReference type="RefSeq" id="WP_215582126.1">
    <property type="nucleotide sequence ID" value="NZ_CP073754.1"/>
</dbReference>
<keyword evidence="5 8" id="KW-0812">Transmembrane</keyword>
<reference evidence="10" key="1">
    <citation type="submission" date="2021-04" db="EMBL/GenBank/DDBJ databases">
        <title>Draft genome sequence data of methanotrophic Methylovulum sp. strain S1L and Methylomonas sp. strain S2AM isolated from boreal lake water columns.</title>
        <authorList>
            <person name="Rissanen A.J."/>
            <person name="Mangayil R."/>
            <person name="Svenning M.M."/>
            <person name="Khanongnuch R."/>
        </authorList>
    </citation>
    <scope>NUCLEOTIDE SEQUENCE</scope>
    <source>
        <strain evidence="10">S2AM</strain>
    </source>
</reference>
<accession>A0A975R9Y1</accession>
<evidence type="ECO:0000256" key="6">
    <source>
        <dbReference type="ARBA" id="ARBA00022989"/>
    </source>
</evidence>